<dbReference type="PANTHER" id="PTHR43667">
    <property type="entry name" value="CYCLOPROPANE-FATTY-ACYL-PHOSPHOLIPID SYNTHASE"/>
    <property type="match status" value="1"/>
</dbReference>
<dbReference type="KEGG" id="drt:Dret_1238"/>
<dbReference type="RefSeq" id="WP_015751673.1">
    <property type="nucleotide sequence ID" value="NC_013223.1"/>
</dbReference>
<reference evidence="1 2" key="2">
    <citation type="journal article" date="2010" name="Stand. Genomic Sci.">
        <title>Complete genome sequence of Desulfohalobium retbaense type strain (HR(100)).</title>
        <authorList>
            <person name="Spring S."/>
            <person name="Nolan M."/>
            <person name="Lapidus A."/>
            <person name="Glavina Del Rio T."/>
            <person name="Copeland A."/>
            <person name="Tice H."/>
            <person name="Cheng J.F."/>
            <person name="Lucas S."/>
            <person name="Land M."/>
            <person name="Chen F."/>
            <person name="Bruce D."/>
            <person name="Goodwin L."/>
            <person name="Pitluck S."/>
            <person name="Ivanova N."/>
            <person name="Mavromatis K."/>
            <person name="Mikhailova N."/>
            <person name="Pati A."/>
            <person name="Chen A."/>
            <person name="Palaniappan K."/>
            <person name="Hauser L."/>
            <person name="Chang Y.J."/>
            <person name="Jeffries C.D."/>
            <person name="Munk C."/>
            <person name="Kiss H."/>
            <person name="Chain P."/>
            <person name="Han C."/>
            <person name="Brettin T."/>
            <person name="Detter J.C."/>
            <person name="Schuler E."/>
            <person name="Goker M."/>
            <person name="Rohde M."/>
            <person name="Bristow J."/>
            <person name="Eisen J.A."/>
            <person name="Markowitz V."/>
            <person name="Hugenholtz P."/>
            <person name="Kyrpides N.C."/>
            <person name="Klenk H.P."/>
        </authorList>
    </citation>
    <scope>NUCLEOTIDE SEQUENCE [LARGE SCALE GENOMIC DNA]</scope>
    <source>
        <strain evidence="1 2">DSM 5692</strain>
    </source>
</reference>
<organism evidence="1 2">
    <name type="scientific">Desulfohalobium retbaense (strain ATCC 49708 / DSM 5692 / JCM 16813 / HR100)</name>
    <dbReference type="NCBI Taxonomy" id="485915"/>
    <lineage>
        <taxon>Bacteria</taxon>
        <taxon>Pseudomonadati</taxon>
        <taxon>Thermodesulfobacteriota</taxon>
        <taxon>Desulfovibrionia</taxon>
        <taxon>Desulfovibrionales</taxon>
        <taxon>Desulfohalobiaceae</taxon>
        <taxon>Desulfohalobium</taxon>
    </lineage>
</organism>
<dbReference type="Proteomes" id="UP000001052">
    <property type="component" value="Chromosome"/>
</dbReference>
<dbReference type="EMBL" id="CP001734">
    <property type="protein sequence ID" value="ACV68526.1"/>
    <property type="molecule type" value="Genomic_DNA"/>
</dbReference>
<keyword evidence="2" id="KW-1185">Reference proteome</keyword>
<dbReference type="eggNOG" id="COG2230">
    <property type="taxonomic scope" value="Bacteria"/>
</dbReference>
<dbReference type="SUPFAM" id="SSF53335">
    <property type="entry name" value="S-adenosyl-L-methionine-dependent methyltransferases"/>
    <property type="match status" value="1"/>
</dbReference>
<dbReference type="HOGENOM" id="CLU_406390_0_0_7"/>
<evidence type="ECO:0000313" key="2">
    <source>
        <dbReference type="Proteomes" id="UP000001052"/>
    </source>
</evidence>
<dbReference type="InterPro" id="IPR050723">
    <property type="entry name" value="CFA/CMAS"/>
</dbReference>
<dbReference type="PANTHER" id="PTHR43667:SF2">
    <property type="entry name" value="FATTY ACID C-METHYL TRANSFERASE"/>
    <property type="match status" value="1"/>
</dbReference>
<dbReference type="AlphaFoldDB" id="C8X1V4"/>
<protein>
    <submittedName>
        <fullName evidence="1">Cyclopropane-fatty-acyl-phospholipid synthase</fullName>
    </submittedName>
</protein>
<dbReference type="Gene3D" id="3.40.50.150">
    <property type="entry name" value="Vaccinia Virus protein VP39"/>
    <property type="match status" value="1"/>
</dbReference>
<sequence length="683" mass="78639">MTFSRLYTALLRHERSTTASHAFTYKVPVFVFDLAELDHDRLENVLFARHRASGKAQRCSRARHRLLSVEESDYLYPGPQSLRTKLARALSAGGLEPELAWQRVWLVTSARFCGRIFNPVNFWIITGGARPASCLAVVVEVNNTFGEKHLYVLGDGAEQPFPARFSAPKRFHVSPFNDMQGDYVFLIGDPEWGVDICIDLQRDERRVLQARLWSEARGRPVRSLPLAAFLLHPHRVLTYPRILRQAASLYFRRRLPVHRKPEPSSPMTIRTASRGRPDLMARLMRRILSLVLRNIRFGRLHLIHPDQTEERFEGSQQGPDVCLRVTDNRFYRRLAASADIGFGEAYTEGWWETSELTEVIRFFILNREQIRLSQTLHLPDRLVAFAGKLRRLGGRRNTRSGARDNILAHYDLGDTLFATFLDPSMAYSCAWFERPDFSLSEAQEAKYRRVCERLELKPGDRVLEIGCGWGGFALFAARHYGCRVDGVTISDNQYSFACNAARDLGLTHLVAFYRMDYRDIENRYDKIVSIEMFEAVGHAYHKAFFAALDRLLVPEGQVFLQFIAIYDQRYEAYLREGDWIRKHIFPGGLLPSLARTLEAMRDASGFTVRWLDAIGPHYARTLHLWRDNFLACSDKLEALGYDAVFRRTWALYFAYCEAGFATRVIDDYQMLLARPEGTAPKSR</sequence>
<dbReference type="Pfam" id="PF07103">
    <property type="entry name" value="DUF1365"/>
    <property type="match status" value="1"/>
</dbReference>
<dbReference type="STRING" id="485915.Dret_1238"/>
<reference evidence="2" key="1">
    <citation type="submission" date="2009-09" db="EMBL/GenBank/DDBJ databases">
        <title>The complete chromosome of Desulfohalobium retbaense DSM 5692.</title>
        <authorList>
            <consortium name="US DOE Joint Genome Institute (JGI-PGF)"/>
            <person name="Lucas S."/>
            <person name="Copeland A."/>
            <person name="Lapidus A."/>
            <person name="Glavina del Rio T."/>
            <person name="Dalin E."/>
            <person name="Tice H."/>
            <person name="Bruce D."/>
            <person name="Goodwin L."/>
            <person name="Pitluck S."/>
            <person name="Kyrpides N."/>
            <person name="Mavromatis K."/>
            <person name="Ivanova N."/>
            <person name="Mikhailova N."/>
            <person name="Munk A.C."/>
            <person name="Brettin T."/>
            <person name="Detter J.C."/>
            <person name="Han C."/>
            <person name="Tapia R."/>
            <person name="Larimer F."/>
            <person name="Land M."/>
            <person name="Hauser L."/>
            <person name="Markowitz V."/>
            <person name="Cheng J.-F."/>
            <person name="Hugenholtz P."/>
            <person name="Woyke T."/>
            <person name="Wu D."/>
            <person name="Spring S."/>
            <person name="Klenk H.-P."/>
            <person name="Eisen J.A."/>
        </authorList>
    </citation>
    <scope>NUCLEOTIDE SEQUENCE [LARGE SCALE GENOMIC DNA]</scope>
    <source>
        <strain evidence="2">DSM 5692</strain>
    </source>
</reference>
<name>C8X1V4_DESRD</name>
<accession>C8X1V4</accession>
<dbReference type="Pfam" id="PF02353">
    <property type="entry name" value="CMAS"/>
    <property type="match status" value="1"/>
</dbReference>
<gene>
    <name evidence="1" type="ordered locus">Dret_1238</name>
</gene>
<proteinExistence type="predicted"/>
<dbReference type="OrthoDB" id="9782855at2"/>
<dbReference type="InterPro" id="IPR010775">
    <property type="entry name" value="DUF1365"/>
</dbReference>
<evidence type="ECO:0000313" key="1">
    <source>
        <dbReference type="EMBL" id="ACV68526.1"/>
    </source>
</evidence>
<dbReference type="CDD" id="cd02440">
    <property type="entry name" value="AdoMet_MTases"/>
    <property type="match status" value="1"/>
</dbReference>
<dbReference type="eggNOG" id="COG3496">
    <property type="taxonomic scope" value="Bacteria"/>
</dbReference>
<dbReference type="InterPro" id="IPR029063">
    <property type="entry name" value="SAM-dependent_MTases_sf"/>
</dbReference>